<reference evidence="3" key="1">
    <citation type="journal article" date="2020" name="Stud. Mycol.">
        <title>101 Dothideomycetes genomes: a test case for predicting lifestyles and emergence of pathogens.</title>
        <authorList>
            <person name="Haridas S."/>
            <person name="Albert R."/>
            <person name="Binder M."/>
            <person name="Bloem J."/>
            <person name="Labutti K."/>
            <person name="Salamov A."/>
            <person name="Andreopoulos B."/>
            <person name="Baker S."/>
            <person name="Barry K."/>
            <person name="Bills G."/>
            <person name="Bluhm B."/>
            <person name="Cannon C."/>
            <person name="Castanera R."/>
            <person name="Culley D."/>
            <person name="Daum C."/>
            <person name="Ezra D."/>
            <person name="Gonzalez J."/>
            <person name="Henrissat B."/>
            <person name="Kuo A."/>
            <person name="Liang C."/>
            <person name="Lipzen A."/>
            <person name="Lutzoni F."/>
            <person name="Magnuson J."/>
            <person name="Mondo S."/>
            <person name="Nolan M."/>
            <person name="Ohm R."/>
            <person name="Pangilinan J."/>
            <person name="Park H.-J."/>
            <person name="Ramirez L."/>
            <person name="Alfaro M."/>
            <person name="Sun H."/>
            <person name="Tritt A."/>
            <person name="Yoshinaga Y."/>
            <person name="Zwiers L.-H."/>
            <person name="Turgeon B."/>
            <person name="Goodwin S."/>
            <person name="Spatafora J."/>
            <person name="Crous P."/>
            <person name="Grigoriev I."/>
        </authorList>
    </citation>
    <scope>NUCLEOTIDE SEQUENCE</scope>
    <source>
        <strain evidence="3">CBS 116005</strain>
    </source>
</reference>
<dbReference type="AlphaFoldDB" id="A0A6G1LA41"/>
<gene>
    <name evidence="3" type="ORF">EJ03DRAFT_336057</name>
</gene>
<accession>A0A6G1LA41</accession>
<evidence type="ECO:0000256" key="1">
    <source>
        <dbReference type="SAM" id="MobiDB-lite"/>
    </source>
</evidence>
<sequence length="213" mass="22793">MRFDQALFLLVTLIADVRAQCTKAGHACSRDKKKIAMSRILTMTAGLMAPAVNVLGATPLAGAAGMGINAVAMNVPPVEAEEHDRKKRQEEPAPANNNRPDRYKSHYAPLWNQALHTSSQLKEAGICSLPSASNHQSPAICVAIDVSWSAAMAHPATKRATLKVDKNLIVIRGSVESRESSGMPALEWNVRQLGPVVERLCPNNVPSIDGGDG</sequence>
<evidence type="ECO:0000256" key="2">
    <source>
        <dbReference type="SAM" id="SignalP"/>
    </source>
</evidence>
<dbReference type="EMBL" id="ML995831">
    <property type="protein sequence ID" value="KAF2769803.1"/>
    <property type="molecule type" value="Genomic_DNA"/>
</dbReference>
<keyword evidence="2" id="KW-0732">Signal</keyword>
<evidence type="ECO:0000313" key="3">
    <source>
        <dbReference type="EMBL" id="KAF2769803.1"/>
    </source>
</evidence>
<proteinExistence type="predicted"/>
<feature type="signal peptide" evidence="2">
    <location>
        <begin position="1"/>
        <end position="19"/>
    </location>
</feature>
<feature type="chain" id="PRO_5026023662" description="BON domain-containing protein" evidence="2">
    <location>
        <begin position="20"/>
        <end position="213"/>
    </location>
</feature>
<evidence type="ECO:0008006" key="5">
    <source>
        <dbReference type="Google" id="ProtNLM"/>
    </source>
</evidence>
<organism evidence="3 4">
    <name type="scientific">Teratosphaeria nubilosa</name>
    <dbReference type="NCBI Taxonomy" id="161662"/>
    <lineage>
        <taxon>Eukaryota</taxon>
        <taxon>Fungi</taxon>
        <taxon>Dikarya</taxon>
        <taxon>Ascomycota</taxon>
        <taxon>Pezizomycotina</taxon>
        <taxon>Dothideomycetes</taxon>
        <taxon>Dothideomycetidae</taxon>
        <taxon>Mycosphaerellales</taxon>
        <taxon>Teratosphaeriaceae</taxon>
        <taxon>Teratosphaeria</taxon>
    </lineage>
</organism>
<name>A0A6G1LA41_9PEZI</name>
<feature type="compositionally biased region" description="Basic and acidic residues" evidence="1">
    <location>
        <begin position="80"/>
        <end position="91"/>
    </location>
</feature>
<dbReference type="Proteomes" id="UP000799436">
    <property type="component" value="Unassembled WGS sequence"/>
</dbReference>
<protein>
    <recommendedName>
        <fullName evidence="5">BON domain-containing protein</fullName>
    </recommendedName>
</protein>
<feature type="region of interest" description="Disordered" evidence="1">
    <location>
        <begin position="78"/>
        <end position="103"/>
    </location>
</feature>
<evidence type="ECO:0000313" key="4">
    <source>
        <dbReference type="Proteomes" id="UP000799436"/>
    </source>
</evidence>
<keyword evidence="4" id="KW-1185">Reference proteome</keyword>